<reference evidence="1" key="1">
    <citation type="journal article" date="2023" name="Nat. Commun.">
        <title>Diploid and tetraploid genomes of Acorus and the evolution of monocots.</title>
        <authorList>
            <person name="Ma L."/>
            <person name="Liu K.W."/>
            <person name="Li Z."/>
            <person name="Hsiao Y.Y."/>
            <person name="Qi Y."/>
            <person name="Fu T."/>
            <person name="Tang G.D."/>
            <person name="Zhang D."/>
            <person name="Sun W.H."/>
            <person name="Liu D.K."/>
            <person name="Li Y."/>
            <person name="Chen G.Z."/>
            <person name="Liu X.D."/>
            <person name="Liao X.Y."/>
            <person name="Jiang Y.T."/>
            <person name="Yu X."/>
            <person name="Hao Y."/>
            <person name="Huang J."/>
            <person name="Zhao X.W."/>
            <person name="Ke S."/>
            <person name="Chen Y.Y."/>
            <person name="Wu W.L."/>
            <person name="Hsu J.L."/>
            <person name="Lin Y.F."/>
            <person name="Huang M.D."/>
            <person name="Li C.Y."/>
            <person name="Huang L."/>
            <person name="Wang Z.W."/>
            <person name="Zhao X."/>
            <person name="Zhong W.Y."/>
            <person name="Peng D.H."/>
            <person name="Ahmad S."/>
            <person name="Lan S."/>
            <person name="Zhang J.S."/>
            <person name="Tsai W.C."/>
            <person name="Van de Peer Y."/>
            <person name="Liu Z.J."/>
        </authorList>
    </citation>
    <scope>NUCLEOTIDE SEQUENCE</scope>
    <source>
        <strain evidence="1">SCP</strain>
    </source>
</reference>
<organism evidence="1 2">
    <name type="scientific">Acorus gramineus</name>
    <name type="common">Dwarf sweet flag</name>
    <dbReference type="NCBI Taxonomy" id="55184"/>
    <lineage>
        <taxon>Eukaryota</taxon>
        <taxon>Viridiplantae</taxon>
        <taxon>Streptophyta</taxon>
        <taxon>Embryophyta</taxon>
        <taxon>Tracheophyta</taxon>
        <taxon>Spermatophyta</taxon>
        <taxon>Magnoliopsida</taxon>
        <taxon>Liliopsida</taxon>
        <taxon>Acoraceae</taxon>
        <taxon>Acorus</taxon>
    </lineage>
</organism>
<comment type="caution">
    <text evidence="1">The sequence shown here is derived from an EMBL/GenBank/DDBJ whole genome shotgun (WGS) entry which is preliminary data.</text>
</comment>
<dbReference type="EMBL" id="JAUJYN010000003">
    <property type="protein sequence ID" value="KAK1275951.1"/>
    <property type="molecule type" value="Genomic_DNA"/>
</dbReference>
<gene>
    <name evidence="1" type="ORF">QJS04_geneDACA005753</name>
</gene>
<evidence type="ECO:0000313" key="2">
    <source>
        <dbReference type="Proteomes" id="UP001179952"/>
    </source>
</evidence>
<sequence length="64" mass="7027">MARVCEWWDPDISFHQINLGDQSGFRTILAVQFGGMVGDLQRNSVLGFSMQSGRLGEHFVGIGG</sequence>
<accession>A0AAV9BH22</accession>
<keyword evidence="2" id="KW-1185">Reference proteome</keyword>
<protein>
    <submittedName>
        <fullName evidence="1">Uncharacterized protein</fullName>
    </submittedName>
</protein>
<proteinExistence type="predicted"/>
<reference evidence="1" key="2">
    <citation type="submission" date="2023-06" db="EMBL/GenBank/DDBJ databases">
        <authorList>
            <person name="Ma L."/>
            <person name="Liu K.-W."/>
            <person name="Li Z."/>
            <person name="Hsiao Y.-Y."/>
            <person name="Qi Y."/>
            <person name="Fu T."/>
            <person name="Tang G."/>
            <person name="Zhang D."/>
            <person name="Sun W.-H."/>
            <person name="Liu D.-K."/>
            <person name="Li Y."/>
            <person name="Chen G.-Z."/>
            <person name="Liu X.-D."/>
            <person name="Liao X.-Y."/>
            <person name="Jiang Y.-T."/>
            <person name="Yu X."/>
            <person name="Hao Y."/>
            <person name="Huang J."/>
            <person name="Zhao X.-W."/>
            <person name="Ke S."/>
            <person name="Chen Y.-Y."/>
            <person name="Wu W.-L."/>
            <person name="Hsu J.-L."/>
            <person name="Lin Y.-F."/>
            <person name="Huang M.-D."/>
            <person name="Li C.-Y."/>
            <person name="Huang L."/>
            <person name="Wang Z.-W."/>
            <person name="Zhao X."/>
            <person name="Zhong W.-Y."/>
            <person name="Peng D.-H."/>
            <person name="Ahmad S."/>
            <person name="Lan S."/>
            <person name="Zhang J.-S."/>
            <person name="Tsai W.-C."/>
            <person name="Van De Peer Y."/>
            <person name="Liu Z.-J."/>
        </authorList>
    </citation>
    <scope>NUCLEOTIDE SEQUENCE</scope>
    <source>
        <strain evidence="1">SCP</strain>
        <tissue evidence="1">Leaves</tissue>
    </source>
</reference>
<dbReference type="Proteomes" id="UP001179952">
    <property type="component" value="Unassembled WGS sequence"/>
</dbReference>
<evidence type="ECO:0000313" key="1">
    <source>
        <dbReference type="EMBL" id="KAK1275951.1"/>
    </source>
</evidence>
<name>A0AAV9BH22_ACOGR</name>
<dbReference type="AlphaFoldDB" id="A0AAV9BH22"/>